<feature type="transmembrane region" description="Helical" evidence="1">
    <location>
        <begin position="348"/>
        <end position="368"/>
    </location>
</feature>
<dbReference type="GO" id="GO:0016020">
    <property type="term" value="C:membrane"/>
    <property type="evidence" value="ECO:0007669"/>
    <property type="project" value="TreeGrafter"/>
</dbReference>
<dbReference type="EMBL" id="QZCH01000014">
    <property type="protein sequence ID" value="RJG42709.1"/>
    <property type="molecule type" value="Genomic_DNA"/>
</dbReference>
<name>A0A418YDV3_9GAMM</name>
<feature type="transmembrane region" description="Helical" evidence="1">
    <location>
        <begin position="286"/>
        <end position="305"/>
    </location>
</feature>
<dbReference type="Proteomes" id="UP000283255">
    <property type="component" value="Unassembled WGS sequence"/>
</dbReference>
<evidence type="ECO:0000259" key="3">
    <source>
        <dbReference type="Pfam" id="PF19040"/>
    </source>
</evidence>
<feature type="domain" description="Acyltransferase 3" evidence="2">
    <location>
        <begin position="14"/>
        <end position="332"/>
    </location>
</feature>
<proteinExistence type="predicted"/>
<comment type="caution">
    <text evidence="4">The sequence shown here is derived from an EMBL/GenBank/DDBJ whole genome shotgun (WGS) entry which is preliminary data.</text>
</comment>
<feature type="transmembrane region" description="Helical" evidence="1">
    <location>
        <begin position="197"/>
        <end position="218"/>
    </location>
</feature>
<evidence type="ECO:0000313" key="4">
    <source>
        <dbReference type="EMBL" id="RJG42709.1"/>
    </source>
</evidence>
<evidence type="ECO:0000256" key="1">
    <source>
        <dbReference type="SAM" id="Phobius"/>
    </source>
</evidence>
<protein>
    <submittedName>
        <fullName evidence="4">Acyltransferase</fullName>
    </submittedName>
</protein>
<feature type="transmembrane region" description="Helical" evidence="1">
    <location>
        <begin position="317"/>
        <end position="336"/>
    </location>
</feature>
<organism evidence="4 5">
    <name type="scientific">Motilimonas pumila</name>
    <dbReference type="NCBI Taxonomy" id="2303987"/>
    <lineage>
        <taxon>Bacteria</taxon>
        <taxon>Pseudomonadati</taxon>
        <taxon>Pseudomonadota</taxon>
        <taxon>Gammaproteobacteria</taxon>
        <taxon>Alteromonadales</taxon>
        <taxon>Alteromonadales genera incertae sedis</taxon>
        <taxon>Motilimonas</taxon>
    </lineage>
</organism>
<keyword evidence="1" id="KW-0812">Transmembrane</keyword>
<keyword evidence="5" id="KW-1185">Reference proteome</keyword>
<dbReference type="GO" id="GO:0016747">
    <property type="term" value="F:acyltransferase activity, transferring groups other than amino-acyl groups"/>
    <property type="evidence" value="ECO:0007669"/>
    <property type="project" value="InterPro"/>
</dbReference>
<dbReference type="InterPro" id="IPR002656">
    <property type="entry name" value="Acyl_transf_3_dom"/>
</dbReference>
<gene>
    <name evidence="4" type="ORF">D1Z90_11495</name>
</gene>
<reference evidence="4 5" key="2">
    <citation type="submission" date="2019-01" db="EMBL/GenBank/DDBJ databases">
        <title>Motilimonas pumilus sp. nov., isolated from the gut of sea cucumber (Apostichopus japonicus).</title>
        <authorList>
            <person name="Wang F.-Q."/>
            <person name="Ren L.-H."/>
            <person name="Lin Y.-W."/>
            <person name="Sun G.-H."/>
            <person name="Du Z.-J."/>
            <person name="Zhao J.-X."/>
            <person name="Liu X.-J."/>
            <person name="Liu L.-J."/>
        </authorList>
    </citation>
    <scope>NUCLEOTIDE SEQUENCE [LARGE SCALE GENOMIC DNA]</scope>
    <source>
        <strain evidence="4 5">PLHSC7-2</strain>
    </source>
</reference>
<feature type="transmembrane region" description="Helical" evidence="1">
    <location>
        <begin position="80"/>
        <end position="99"/>
    </location>
</feature>
<sequence length="641" mass="73152">MEFLSKVNGCYRNDVQALRAFSVFLVLIFHAEPSWLPGGFLGVDIFFTISGFVIYRILVNGIYDNSFSFPKFYARRITRLLPAVSVTILLSVVLSVIILPSELVRESVNSAVWSFFSLSNFYFYFDSGYFSSEALDKPLLHLWSLGVEEQFYLFFPLVLFLAFKLKTSFRMVVFFILFLSSLSLSIYQSMYFPEAAFFLPLSRVFQFMLGMIGAHLYFKGNTRNLSFYWLTVVVMITFLAFFYFDETLFLPGWRALILGLLVVSLLVIGGSIPADSWVNRNRLLQYFGNASYSIYLAHWPVAVFLDYRYAGTDSTLLGFSKFFLGLMLGCALYHLVEKKCRGMNLKSVFIYLIAFPFLLTFIAFVFILSVENDDTVVDVEVKSDINSFTIIGDSHARVFSFSDLYIGSKEKILHWYPGCAPLFDVYKIYNVKANIGAVKTEKCIAKKAAWKDELDKAQTSEISLIASRWDFYLGERSDDAPFFRRDILKSMDWVGMTVVEQPWRKGWKDENMKLLTTGLYNLLSSMKSEKIVLVGQVPLQFKKSVKCAKKMLEDTKSININKSCNAISRETFNNSNVTISALLKKVAGSYENVILVEPGDIFCDSDICPIVKNGKLIYSDNNHLSQYGVNVVLEHAMAMFN</sequence>
<dbReference type="RefSeq" id="WP_119910910.1">
    <property type="nucleotide sequence ID" value="NZ_QZCH01000014.1"/>
</dbReference>
<feature type="transmembrane region" description="Helical" evidence="1">
    <location>
        <begin position="172"/>
        <end position="191"/>
    </location>
</feature>
<feature type="transmembrane region" description="Helical" evidence="1">
    <location>
        <begin position="140"/>
        <end position="163"/>
    </location>
</feature>
<dbReference type="GO" id="GO:0000271">
    <property type="term" value="P:polysaccharide biosynthetic process"/>
    <property type="evidence" value="ECO:0007669"/>
    <property type="project" value="TreeGrafter"/>
</dbReference>
<feature type="domain" description="SGNH" evidence="3">
    <location>
        <begin position="387"/>
        <end position="632"/>
    </location>
</feature>
<dbReference type="AlphaFoldDB" id="A0A418YDV3"/>
<keyword evidence="1" id="KW-1133">Transmembrane helix</keyword>
<reference evidence="4 5" key="1">
    <citation type="submission" date="2018-09" db="EMBL/GenBank/DDBJ databases">
        <authorList>
            <person name="Wang F."/>
        </authorList>
    </citation>
    <scope>NUCLEOTIDE SEQUENCE [LARGE SCALE GENOMIC DNA]</scope>
    <source>
        <strain evidence="4 5">PLHSC7-2</strain>
    </source>
</reference>
<evidence type="ECO:0000259" key="2">
    <source>
        <dbReference type="Pfam" id="PF01757"/>
    </source>
</evidence>
<keyword evidence="4" id="KW-0012">Acyltransferase</keyword>
<feature type="transmembrane region" description="Helical" evidence="1">
    <location>
        <begin position="35"/>
        <end position="59"/>
    </location>
</feature>
<feature type="transmembrane region" description="Helical" evidence="1">
    <location>
        <begin position="256"/>
        <end position="274"/>
    </location>
</feature>
<keyword evidence="1" id="KW-0472">Membrane</keyword>
<dbReference type="OrthoDB" id="9767863at2"/>
<dbReference type="InterPro" id="IPR043968">
    <property type="entry name" value="SGNH"/>
</dbReference>
<dbReference type="PANTHER" id="PTHR23028:SF53">
    <property type="entry name" value="ACYL_TRANSF_3 DOMAIN-CONTAINING PROTEIN"/>
    <property type="match status" value="1"/>
</dbReference>
<keyword evidence="4" id="KW-0808">Transferase</keyword>
<dbReference type="Pfam" id="PF01757">
    <property type="entry name" value="Acyl_transf_3"/>
    <property type="match status" value="1"/>
</dbReference>
<evidence type="ECO:0000313" key="5">
    <source>
        <dbReference type="Proteomes" id="UP000283255"/>
    </source>
</evidence>
<dbReference type="PANTHER" id="PTHR23028">
    <property type="entry name" value="ACETYLTRANSFERASE"/>
    <property type="match status" value="1"/>
</dbReference>
<accession>A0A418YDV3</accession>
<dbReference type="InterPro" id="IPR050879">
    <property type="entry name" value="Acyltransferase_3"/>
</dbReference>
<dbReference type="Pfam" id="PF19040">
    <property type="entry name" value="SGNH"/>
    <property type="match status" value="1"/>
</dbReference>
<feature type="transmembrane region" description="Helical" evidence="1">
    <location>
        <begin position="225"/>
        <end position="244"/>
    </location>
</feature>